<keyword evidence="1" id="KW-1133">Transmembrane helix</keyword>
<dbReference type="GO" id="GO:0004497">
    <property type="term" value="F:monooxygenase activity"/>
    <property type="evidence" value="ECO:0007669"/>
    <property type="project" value="UniProtKB-KW"/>
</dbReference>
<dbReference type="STRING" id="47500.AF333_15800"/>
<protein>
    <submittedName>
        <fullName evidence="2">Beta-carotene 15,15'-monooxygenase</fullName>
    </submittedName>
</protein>
<keyword evidence="1" id="KW-0472">Membrane</keyword>
<dbReference type="AlphaFoldDB" id="A0A0D1XXC5"/>
<gene>
    <name evidence="2" type="ORF">AF333_15800</name>
    <name evidence="3" type="ORF">SAMN04487909_15711</name>
</gene>
<evidence type="ECO:0000313" key="2">
    <source>
        <dbReference type="EMBL" id="KON96721.1"/>
    </source>
</evidence>
<feature type="transmembrane region" description="Helical" evidence="1">
    <location>
        <begin position="325"/>
        <end position="346"/>
    </location>
</feature>
<evidence type="ECO:0000313" key="3">
    <source>
        <dbReference type="EMBL" id="SDK46091.1"/>
    </source>
</evidence>
<keyword evidence="1" id="KW-0812">Transmembrane</keyword>
<keyword evidence="4" id="KW-1185">Reference proteome</keyword>
<sequence length="386" mass="41902">MNAFITSEAAILALLTSVVALSFYILRFKWAVWIGPALASVVIGIALSNLNILPHSHKVYEVFMTYAIPLSLTMMLLSVNLREWIQLAKKPLLAMGFAVGSVAVVTIVVSIFLAAKIPEGWKIAGMLIGTYTGGSSNLTAIGTGLNATPTTFGSVNAADYVVGIPSLLFFFALPSIVARSKWFQRWWPYSLQEAMDGKEERQELFAKKKWSITDIALLFAIAFIVTSFSTYLSGFFPELYSSAMRIIFVTTFAIILAQYKPVRKLKGSVDLGVFIALFFLVIIGLSIDIKAFANSAPLITVFCFFVIFGSFLLHVLLCRMFKIEYQYVLISVVASIADGTTSAMVAGSAKWHSVIGTAIILGSIGSVLGNYIGLGTAYLIKAIIGA</sequence>
<evidence type="ECO:0000256" key="1">
    <source>
        <dbReference type="SAM" id="Phobius"/>
    </source>
</evidence>
<feature type="transmembrane region" description="Helical" evidence="1">
    <location>
        <begin position="62"/>
        <end position="81"/>
    </location>
</feature>
<reference evidence="2 4" key="1">
    <citation type="submission" date="2015-07" db="EMBL/GenBank/DDBJ databases">
        <title>Fjat-14205 dsm 2895.</title>
        <authorList>
            <person name="Liu B."/>
            <person name="Wang J."/>
            <person name="Zhu Y."/>
            <person name="Liu G."/>
            <person name="Chen Q."/>
            <person name="Chen Z."/>
            <person name="Lan J."/>
            <person name="Che J."/>
            <person name="Ge C."/>
            <person name="Shi H."/>
            <person name="Pan Z."/>
            <person name="Liu X."/>
        </authorList>
    </citation>
    <scope>NUCLEOTIDE SEQUENCE [LARGE SCALE GENOMIC DNA]</scope>
    <source>
        <strain evidence="2 4">DSM 2895</strain>
    </source>
</reference>
<reference evidence="3 5" key="2">
    <citation type="submission" date="2016-10" db="EMBL/GenBank/DDBJ databases">
        <authorList>
            <person name="de Groot N.N."/>
        </authorList>
    </citation>
    <scope>NUCLEOTIDE SEQUENCE [LARGE SCALE GENOMIC DNA]</scope>
    <source>
        <strain evidence="3 5">DSM 2895</strain>
    </source>
</reference>
<dbReference type="PATRIC" id="fig|47500.12.peg.80"/>
<feature type="transmembrane region" description="Helical" evidence="1">
    <location>
        <begin position="30"/>
        <end position="50"/>
    </location>
</feature>
<feature type="transmembrane region" description="Helical" evidence="1">
    <location>
        <begin position="271"/>
        <end position="292"/>
    </location>
</feature>
<dbReference type="PANTHER" id="PTHR34289:SF8">
    <property type="entry name" value="DUF819 DOMAIN-CONTAINING PROTEIN"/>
    <property type="match status" value="1"/>
</dbReference>
<dbReference type="Pfam" id="PF05684">
    <property type="entry name" value="DUF819"/>
    <property type="match status" value="1"/>
</dbReference>
<feature type="transmembrane region" description="Helical" evidence="1">
    <location>
        <begin position="215"/>
        <end position="236"/>
    </location>
</feature>
<dbReference type="InterPro" id="IPR008537">
    <property type="entry name" value="DUF819"/>
</dbReference>
<feature type="transmembrane region" description="Helical" evidence="1">
    <location>
        <begin position="93"/>
        <end position="114"/>
    </location>
</feature>
<evidence type="ECO:0000313" key="5">
    <source>
        <dbReference type="Proteomes" id="UP000182836"/>
    </source>
</evidence>
<feature type="transmembrane region" description="Helical" evidence="1">
    <location>
        <begin position="157"/>
        <end position="178"/>
    </location>
</feature>
<name>A0A0D1XXC5_ANEMI</name>
<evidence type="ECO:0000313" key="4">
    <source>
        <dbReference type="Proteomes" id="UP000037269"/>
    </source>
</evidence>
<dbReference type="Proteomes" id="UP000037269">
    <property type="component" value="Unassembled WGS sequence"/>
</dbReference>
<dbReference type="EMBL" id="FNED01000057">
    <property type="protein sequence ID" value="SDK46091.1"/>
    <property type="molecule type" value="Genomic_DNA"/>
</dbReference>
<organism evidence="2 4">
    <name type="scientific">Aneurinibacillus migulanus</name>
    <name type="common">Bacillus migulanus</name>
    <dbReference type="NCBI Taxonomy" id="47500"/>
    <lineage>
        <taxon>Bacteria</taxon>
        <taxon>Bacillati</taxon>
        <taxon>Bacillota</taxon>
        <taxon>Bacilli</taxon>
        <taxon>Bacillales</taxon>
        <taxon>Paenibacillaceae</taxon>
        <taxon>Aneurinibacillus group</taxon>
        <taxon>Aneurinibacillus</taxon>
    </lineage>
</organism>
<dbReference type="OrthoDB" id="653763at2"/>
<keyword evidence="2" id="KW-0503">Monooxygenase</keyword>
<dbReference type="GeneID" id="42306636"/>
<proteinExistence type="predicted"/>
<dbReference type="PANTHER" id="PTHR34289">
    <property type="entry name" value="PROTEIN, PUTATIVE (DUF819)-RELATED"/>
    <property type="match status" value="1"/>
</dbReference>
<feature type="transmembrane region" description="Helical" evidence="1">
    <location>
        <begin position="242"/>
        <end position="259"/>
    </location>
</feature>
<dbReference type="EMBL" id="LGUG01000004">
    <property type="protein sequence ID" value="KON96721.1"/>
    <property type="molecule type" value="Genomic_DNA"/>
</dbReference>
<feature type="transmembrane region" description="Helical" evidence="1">
    <location>
        <begin position="358"/>
        <end position="380"/>
    </location>
</feature>
<dbReference type="RefSeq" id="WP_043066347.1">
    <property type="nucleotide sequence ID" value="NZ_BJOA01000254.1"/>
</dbReference>
<feature type="transmembrane region" description="Helical" evidence="1">
    <location>
        <begin position="298"/>
        <end position="318"/>
    </location>
</feature>
<keyword evidence="2" id="KW-0560">Oxidoreductase</keyword>
<dbReference type="Proteomes" id="UP000182836">
    <property type="component" value="Unassembled WGS sequence"/>
</dbReference>
<accession>A0A0D1XXC5</accession>